<dbReference type="GO" id="GO:0016491">
    <property type="term" value="F:oxidoreductase activity"/>
    <property type="evidence" value="ECO:0007669"/>
    <property type="project" value="UniProtKB-KW"/>
</dbReference>
<dbReference type="SMART" id="SM01008">
    <property type="entry name" value="Ald_Xan_dh_C"/>
    <property type="match status" value="1"/>
</dbReference>
<proteinExistence type="predicted"/>
<dbReference type="SUPFAM" id="SSF54665">
    <property type="entry name" value="CO dehydrogenase molybdoprotein N-domain-like"/>
    <property type="match status" value="1"/>
</dbReference>
<evidence type="ECO:0000256" key="2">
    <source>
        <dbReference type="ARBA" id="ARBA00023002"/>
    </source>
</evidence>
<dbReference type="PANTHER" id="PTHR11908:SF132">
    <property type="entry name" value="ALDEHYDE OXIDASE 1-RELATED"/>
    <property type="match status" value="1"/>
</dbReference>
<evidence type="ECO:0000259" key="4">
    <source>
        <dbReference type="SMART" id="SM01008"/>
    </source>
</evidence>
<dbReference type="InterPro" id="IPR016208">
    <property type="entry name" value="Ald_Oxase/xanthine_DH-like"/>
</dbReference>
<organism evidence="5">
    <name type="scientific">Telmatobacter sp. DSM 110680</name>
    <dbReference type="NCBI Taxonomy" id="3036704"/>
    <lineage>
        <taxon>Bacteria</taxon>
        <taxon>Pseudomonadati</taxon>
        <taxon>Acidobacteriota</taxon>
        <taxon>Terriglobia</taxon>
        <taxon>Terriglobales</taxon>
        <taxon>Acidobacteriaceae</taxon>
        <taxon>Telmatobacter</taxon>
    </lineage>
</organism>
<dbReference type="Pfam" id="PF02738">
    <property type="entry name" value="MoCoBD_1"/>
    <property type="match status" value="1"/>
</dbReference>
<dbReference type="PANTHER" id="PTHR11908">
    <property type="entry name" value="XANTHINE DEHYDROGENASE"/>
    <property type="match status" value="1"/>
</dbReference>
<protein>
    <submittedName>
        <fullName evidence="5">Xanthine dehydrogenase family protein molybdopterin-binding subunit</fullName>
    </submittedName>
</protein>
<dbReference type="InterPro" id="IPR008274">
    <property type="entry name" value="AldOxase/xan_DH_MoCoBD1"/>
</dbReference>
<gene>
    <name evidence="5" type="ORF">P8935_22765</name>
</gene>
<dbReference type="InterPro" id="IPR037165">
    <property type="entry name" value="AldOxase/xan_DH_Mopterin-bd_sf"/>
</dbReference>
<keyword evidence="2" id="KW-0560">Oxidoreductase</keyword>
<dbReference type="Gene3D" id="3.30.365.10">
    <property type="entry name" value="Aldehyde oxidase/xanthine dehydrogenase, molybdopterin binding domain"/>
    <property type="match status" value="4"/>
</dbReference>
<dbReference type="Pfam" id="PF20256">
    <property type="entry name" value="MoCoBD_2"/>
    <property type="match status" value="1"/>
</dbReference>
<dbReference type="EMBL" id="CP121196">
    <property type="protein sequence ID" value="XBH17374.1"/>
    <property type="molecule type" value="Genomic_DNA"/>
</dbReference>
<dbReference type="Pfam" id="PF01315">
    <property type="entry name" value="Ald_Xan_dh_C"/>
    <property type="match status" value="1"/>
</dbReference>
<dbReference type="InterPro" id="IPR046867">
    <property type="entry name" value="AldOxase/xan_DH_MoCoBD2"/>
</dbReference>
<sequence length="762" mass="82467">MATDTLPTHASIIGSAVPRIDGSLKTSGTARYAVDHDFPGLVHAVAVQATIGSGRIRSLDASAAEKMPGVLHVFHYGNMEGVYRLFPHEEDGTTSEARPPFEDDKVYYWGQFVALVVAETLEQATAGAEAVRVEYDADKPDVRTKLGDGFTGQRQSSWKRGDPDQALSTAPVVIDQTYSTPVETHNPMEMHGTVAVWDGDNLTLYECSQGVVNHRTVMSQAVGVPIENVRVISRFIGSGFGGKLFPWPQSTMAAAAARKLNRPVKLSVDRRMMFSNVGHRPRTEQRIRLGATKDGKLTAIRHDFLTQTSQLDDFIEHCGEQTPFLYSCPNLEVTTGMVRRNVGAPAPMRGPGAVPGLFALESALNELADKLNIDPLELRLMNDAERDEGKNLPFSSRHLKECYTTGAEKIGWKQRDSKIGSMRRNGKIIGMGLAGASWSAARIPCNASVELCANGRVCVRCATQDIGTGTYTIFAQVIHAQTGVPLDRIDVFLGDTSLPGGPTSGGSMATSAILPAATSAVNQAVTRLLHIATLTPKSPFHDMKPETLAVSNGMIYPKTEPQVVGVAYHPHEQLTANGVPFEEVLKMANVRGLIANGKTNPSSEDPKAKQYSLHSYGAHFAEVEWEPDIARLRVSRIFSIFDCGRIINTKAGTNQILGAAVMGVGMTLFEGTVYDPQRGQPINGNFADYLVSTCADLPDLDVTFLDYPDLIVNEYGARGIGEIGMAGVAPAITAAVYHATGVRVRELPVRIEDLLKSEIREV</sequence>
<evidence type="ECO:0000256" key="1">
    <source>
        <dbReference type="ARBA" id="ARBA00022505"/>
    </source>
</evidence>
<reference evidence="5" key="1">
    <citation type="submission" date="2023-03" db="EMBL/GenBank/DDBJ databases">
        <title>Edaphobacter sp.</title>
        <authorList>
            <person name="Huber K.J."/>
            <person name="Papendorf J."/>
            <person name="Pilke C."/>
            <person name="Bunk B."/>
            <person name="Sproeer C."/>
            <person name="Pester M."/>
        </authorList>
    </citation>
    <scope>NUCLEOTIDE SEQUENCE</scope>
    <source>
        <strain evidence="5">DSM 110680</strain>
    </source>
</reference>
<keyword evidence="1" id="KW-0500">Molybdenum</keyword>
<accession>A0AAU7DHP7</accession>
<dbReference type="AlphaFoldDB" id="A0AAU7DHP7"/>
<dbReference type="RefSeq" id="WP_348262605.1">
    <property type="nucleotide sequence ID" value="NZ_CP121196.1"/>
</dbReference>
<name>A0AAU7DHP7_9BACT</name>
<dbReference type="Gene3D" id="3.90.1170.50">
    <property type="entry name" value="Aldehyde oxidase/xanthine dehydrogenase, a/b hammerhead"/>
    <property type="match status" value="1"/>
</dbReference>
<dbReference type="GO" id="GO:0005506">
    <property type="term" value="F:iron ion binding"/>
    <property type="evidence" value="ECO:0007669"/>
    <property type="project" value="InterPro"/>
</dbReference>
<dbReference type="SUPFAM" id="SSF56003">
    <property type="entry name" value="Molybdenum cofactor-binding domain"/>
    <property type="match status" value="1"/>
</dbReference>
<feature type="domain" description="Aldehyde oxidase/xanthine dehydrogenase a/b hammerhead" evidence="4">
    <location>
        <begin position="27"/>
        <end position="139"/>
    </location>
</feature>
<dbReference type="InterPro" id="IPR036856">
    <property type="entry name" value="Ald_Oxase/Xan_DH_a/b_sf"/>
</dbReference>
<feature type="region of interest" description="Disordered" evidence="3">
    <location>
        <begin position="144"/>
        <end position="166"/>
    </location>
</feature>
<evidence type="ECO:0000313" key="5">
    <source>
        <dbReference type="EMBL" id="XBH17374.1"/>
    </source>
</evidence>
<dbReference type="InterPro" id="IPR000674">
    <property type="entry name" value="Ald_Oxase/Xan_DH_a/b"/>
</dbReference>
<evidence type="ECO:0000256" key="3">
    <source>
        <dbReference type="SAM" id="MobiDB-lite"/>
    </source>
</evidence>